<keyword evidence="7" id="KW-1185">Reference proteome</keyword>
<evidence type="ECO:0000313" key="7">
    <source>
        <dbReference type="Proteomes" id="UP000198251"/>
    </source>
</evidence>
<feature type="domain" description="SGNH hydrolase-type esterase" evidence="5">
    <location>
        <begin position="1027"/>
        <end position="1322"/>
    </location>
</feature>
<dbReference type="Pfam" id="PF13472">
    <property type="entry name" value="Lipase_GDSL_2"/>
    <property type="match status" value="1"/>
</dbReference>
<evidence type="ECO:0000256" key="1">
    <source>
        <dbReference type="PIRSR" id="PIRSR637460-1"/>
    </source>
</evidence>
<dbReference type="SUPFAM" id="SSF52266">
    <property type="entry name" value="SGNH hydrolase"/>
    <property type="match status" value="1"/>
</dbReference>
<feature type="chain" id="PRO_5039552414" evidence="4">
    <location>
        <begin position="26"/>
        <end position="1338"/>
    </location>
</feature>
<dbReference type="PANTHER" id="PTHR37981:SF1">
    <property type="entry name" value="SGNH HYDROLASE-TYPE ESTERASE DOMAIN-CONTAINING PROTEIN"/>
    <property type="match status" value="1"/>
</dbReference>
<proteinExistence type="predicted"/>
<evidence type="ECO:0000256" key="2">
    <source>
        <dbReference type="PIRSR" id="PIRSR637460-2"/>
    </source>
</evidence>
<protein>
    <submittedName>
        <fullName evidence="6">GDSL-like Lipase/Acylhydrolase family protein</fullName>
    </submittedName>
</protein>
<gene>
    <name evidence="6" type="ORF">GA0070610_4814</name>
</gene>
<dbReference type="InterPro" id="IPR036514">
    <property type="entry name" value="SGNH_hydro_sf"/>
</dbReference>
<dbReference type="Gene3D" id="3.40.50.1110">
    <property type="entry name" value="SGNH hydrolase"/>
    <property type="match status" value="1"/>
</dbReference>
<keyword evidence="6" id="KW-0378">Hydrolase</keyword>
<sequence length="1338" mass="144787">MKRSLAAMATLICAATLLPSSIATAKSAAPETGPTAASARPPETRRAPRPPADPDRVRDPDRRLGTAWRRSADRAVTTSGDATGLHLLVADEAQAYAWRTAATLAEPGFDTDQWIGQACVTGSGRRAVVVYAPRTFTNRELLMQRGGFAAVVDLKTGAVTKLPERVSLAYHNPGCGRGEKAVLSRLEMPTEPGQAAHTWLGTVDTARPTSPVRKVRAAGQVSSVLPVRDGLIGSKGNSLVRIGAGGALTNLAATGGTPFRMLADGPDAVAFQIVRDGRTEFKRFAAGKVSHHGAVPQGQVKLRPGAGGRVFAVGGRAEAGTAGRLPRSWRAIDGLPDADVSTTGALVVQRATTGREAAGQLAERPDNGRPERVDIRTSRTADDSELRFSVEPRVDHAGRRLSPSLRGRPAASGQSSSRTTATAGDPNVPMDPDGACAVSRNDKTLQVYQPTVAQMEWAANLAVRNQLTFQRPANWNNNSMPAYSPQGMFPSMALIGGGYVPAQIFLGILAQESNLWQASRHAVDASVGNPLTSLGYYGLDLQDPDFNLINFDETKEPRPDCGYGAGQVTSGMRKSETGRTLAGVTWDYTKQKAVATDYATNVAAGLRILQDKWNQTRAAGLIANDGDPKYLENWWFAVWAYNTGFYAQNPQAPTLPWGVGWANNPANTDYPADRKRFLTAPLDVDNPGDEDDVDDDIGYDNAKHPNHWSYPERVIGFAYTSLIRYNYKLETFSPTYVTAAARQPDVAHAARYTFCEPQVNDCDETLPPKVPGDYPTTKAGACQRDDLKCWWHGPVTWTDCSINCGLENRKYTTVEPRPYANAGDNIHPTPVNSDGTCKVEGLPSGARIIDDISTTVPLGAEGCRPTFTSGGTFSLNFASHTQPDGDVVNPGKVDFHQIGAGFGGHFWFTHTYKRSEHPTYRVTGTWNINPTNAWTRIWAHMPDHGAHTRQAEYVIRRPNGTTERRIIPTQWESNKWVNLGVFDLTGTGNPKVELSNFTLDGTGVQDIAWDAVAVQPLPSKPRHFLVALGDSYSSGEGTGDYTRVSDQYGDDKAWRNSCRRSAHAWSQQATIPGAPGTVASLTAQHHQNIDAQFVACSGARAHNLMSPSLLSGGAWQGEPAVGQYGEISQLDQGSLNTNTTAVMLSIGGNDARFTKIGMSCATGIDCSAPDYRMEGDDKPLGEKQEELINGYVRQSIQEVVRQVRLRAPNAAIFVMGYPHLFDTPCQYAVVLPPSIPFGFSPTETQFLNGLSDKMVSVLPSDAANRVYGMDARSEFADHNICGSSEAYLHAARVGDTSVDDDGDPKQFSSMETLHPTRAGNQAYARILTDYMGLFNYRW</sequence>
<feature type="active site" evidence="1">
    <location>
        <position position="1314"/>
    </location>
</feature>
<dbReference type="InterPro" id="IPR013830">
    <property type="entry name" value="SGNH_hydro"/>
</dbReference>
<evidence type="ECO:0000256" key="3">
    <source>
        <dbReference type="SAM" id="MobiDB-lite"/>
    </source>
</evidence>
<dbReference type="Proteomes" id="UP000198251">
    <property type="component" value="Chromosome I"/>
</dbReference>
<dbReference type="GeneID" id="95804504"/>
<feature type="region of interest" description="Disordered" evidence="3">
    <location>
        <begin position="24"/>
        <end position="65"/>
    </location>
</feature>
<feature type="signal peptide" evidence="4">
    <location>
        <begin position="1"/>
        <end position="25"/>
    </location>
</feature>
<reference evidence="6 7" key="1">
    <citation type="submission" date="2016-06" db="EMBL/GenBank/DDBJ databases">
        <authorList>
            <person name="Kjaerup R.B."/>
            <person name="Dalgaard T.S."/>
            <person name="Juul-Madsen H.R."/>
        </authorList>
    </citation>
    <scope>NUCLEOTIDE SEQUENCE [LARGE SCALE GENOMIC DNA]</scope>
    <source>
        <strain evidence="6 7">DSM 43913</strain>
    </source>
</reference>
<keyword evidence="2" id="KW-1015">Disulfide bond</keyword>
<organism evidence="6 7">
    <name type="scientific">Micromonospora echinofusca</name>
    <dbReference type="NCBI Taxonomy" id="47858"/>
    <lineage>
        <taxon>Bacteria</taxon>
        <taxon>Bacillati</taxon>
        <taxon>Actinomycetota</taxon>
        <taxon>Actinomycetes</taxon>
        <taxon>Micromonosporales</taxon>
        <taxon>Micromonosporaceae</taxon>
        <taxon>Micromonospora</taxon>
    </lineage>
</organism>
<dbReference type="GO" id="GO:0019433">
    <property type="term" value="P:triglyceride catabolic process"/>
    <property type="evidence" value="ECO:0007669"/>
    <property type="project" value="TreeGrafter"/>
</dbReference>
<dbReference type="PANTHER" id="PTHR37981">
    <property type="entry name" value="LIPASE 2"/>
    <property type="match status" value="1"/>
</dbReference>
<dbReference type="CDD" id="cd01823">
    <property type="entry name" value="SEST_like"/>
    <property type="match status" value="1"/>
</dbReference>
<dbReference type="RefSeq" id="WP_231925785.1">
    <property type="nucleotide sequence ID" value="NZ_LT607733.1"/>
</dbReference>
<feature type="compositionally biased region" description="Basic and acidic residues" evidence="3">
    <location>
        <begin position="42"/>
        <end position="64"/>
    </location>
</feature>
<dbReference type="InterPro" id="IPR037460">
    <property type="entry name" value="SEST-like"/>
</dbReference>
<keyword evidence="4" id="KW-0732">Signal</keyword>
<feature type="compositionally biased region" description="Basic and acidic residues" evidence="3">
    <location>
        <begin position="363"/>
        <end position="398"/>
    </location>
</feature>
<evidence type="ECO:0000256" key="4">
    <source>
        <dbReference type="SAM" id="SignalP"/>
    </source>
</evidence>
<accession>A0A1C5GF96</accession>
<evidence type="ECO:0000313" key="6">
    <source>
        <dbReference type="EMBL" id="SCG18470.1"/>
    </source>
</evidence>
<feature type="region of interest" description="Disordered" evidence="3">
    <location>
        <begin position="354"/>
        <end position="433"/>
    </location>
</feature>
<feature type="active site" description="Nucleophile" evidence="1">
    <location>
        <position position="1031"/>
    </location>
</feature>
<feature type="disulfide bond" evidence="2">
    <location>
        <begin position="1058"/>
        <end position="1096"/>
    </location>
</feature>
<evidence type="ECO:0000259" key="5">
    <source>
        <dbReference type="Pfam" id="PF13472"/>
    </source>
</evidence>
<feature type="compositionally biased region" description="Polar residues" evidence="3">
    <location>
        <begin position="412"/>
        <end position="422"/>
    </location>
</feature>
<name>A0A1C5GF96_MICEH</name>
<dbReference type="EMBL" id="LT607733">
    <property type="protein sequence ID" value="SCG18470.1"/>
    <property type="molecule type" value="Genomic_DNA"/>
</dbReference>
<dbReference type="GO" id="GO:0004806">
    <property type="term" value="F:triacylglycerol lipase activity"/>
    <property type="evidence" value="ECO:0007669"/>
    <property type="project" value="TreeGrafter"/>
</dbReference>